<keyword evidence="2" id="KW-1185">Reference proteome</keyword>
<comment type="caution">
    <text evidence="1">The sequence shown here is derived from an EMBL/GenBank/DDBJ whole genome shotgun (WGS) entry which is preliminary data.</text>
</comment>
<reference evidence="1 2" key="1">
    <citation type="submission" date="2022-07" db="EMBL/GenBank/DDBJ databases">
        <title>Fecal culturing of patients with breast cancer.</title>
        <authorList>
            <person name="Teng N.M.Y."/>
            <person name="Kiu R."/>
            <person name="Evans R."/>
            <person name="Baker D.J."/>
            <person name="Zenner C."/>
            <person name="Robinson S.D."/>
            <person name="Hall L.J."/>
        </authorList>
    </citation>
    <scope>NUCLEOTIDE SEQUENCE [LARGE SCALE GENOMIC DNA]</scope>
    <source>
        <strain evidence="1 2">LH1063</strain>
    </source>
</reference>
<evidence type="ECO:0000313" key="1">
    <source>
        <dbReference type="EMBL" id="MCP9610497.1"/>
    </source>
</evidence>
<dbReference type="EMBL" id="JANDHW010000001">
    <property type="protein sequence ID" value="MCP9610497.1"/>
    <property type="molecule type" value="Genomic_DNA"/>
</dbReference>
<organism evidence="1 2">
    <name type="scientific">Coprobacter tertius</name>
    <dbReference type="NCBI Taxonomy" id="2944915"/>
    <lineage>
        <taxon>Bacteria</taxon>
        <taxon>Pseudomonadati</taxon>
        <taxon>Bacteroidota</taxon>
        <taxon>Bacteroidia</taxon>
        <taxon>Bacteroidales</taxon>
        <taxon>Barnesiellaceae</taxon>
        <taxon>Coprobacter</taxon>
    </lineage>
</organism>
<gene>
    <name evidence="1" type="ORF">NMU02_00120</name>
</gene>
<dbReference type="RefSeq" id="WP_255024977.1">
    <property type="nucleotide sequence ID" value="NZ_JANDHW010000001.1"/>
</dbReference>
<proteinExistence type="predicted"/>
<name>A0ABT1MCX8_9BACT</name>
<dbReference type="Proteomes" id="UP001205603">
    <property type="component" value="Unassembled WGS sequence"/>
</dbReference>
<evidence type="ECO:0000313" key="2">
    <source>
        <dbReference type="Proteomes" id="UP001205603"/>
    </source>
</evidence>
<sequence length="128" mass="14669">MQKIHNACAVLQTMKDSNDKDLVLLYGEIKSWIAKLEAMSDVILKSLQFLKCKGEDNSSRKSYLILQDKYNTLHTDSAYFITQLEGSGTNTIKKIYEVHPSQINMESFIDYIVPLTKKYASSLHECQK</sequence>
<accession>A0ABT1MCX8</accession>
<protein>
    <submittedName>
        <fullName evidence="1">Uncharacterized protein</fullName>
    </submittedName>
</protein>